<sequence length="212" mass="24249">MTGSRKKVFKQPALVPPMRAYILAFPEKRWENYTLPVAGEPVVKLTEQRLLMSKRTDEVITVVRRDKLKTYSLHVSNPLPVSARSKMEALLKALPDGPFFLAEGNMPLIMPFFVNYMVGLFYENEPEALIPVWKDGTAEVTHAIYEPDALMDAIEAALAEGYRNLSRIAEFLDYEPLPIEELAKRNPKVTLSFFRVRNSFDVRFAAETLRKL</sequence>
<dbReference type="Proteomes" id="UP000182125">
    <property type="component" value="Unassembled WGS sequence"/>
</dbReference>
<evidence type="ECO:0000313" key="2">
    <source>
        <dbReference type="Proteomes" id="UP000182125"/>
    </source>
</evidence>
<protein>
    <submittedName>
        <fullName evidence="1">Molybdopterin-guanine dinucleotide biosynthesis protein A</fullName>
    </submittedName>
</protein>
<dbReference type="InterPro" id="IPR029044">
    <property type="entry name" value="Nucleotide-diphossugar_trans"/>
</dbReference>
<proteinExistence type="predicted"/>
<dbReference type="AlphaFoldDB" id="A0A1I0MAA7"/>
<dbReference type="EMBL" id="FOIW01000001">
    <property type="protein sequence ID" value="SEV84656.1"/>
    <property type="molecule type" value="Genomic_DNA"/>
</dbReference>
<organism evidence="1 2">
    <name type="scientific">Thermococcus thioreducens</name>
    <dbReference type="NCBI Taxonomy" id="277988"/>
    <lineage>
        <taxon>Archaea</taxon>
        <taxon>Methanobacteriati</taxon>
        <taxon>Methanobacteriota</taxon>
        <taxon>Thermococci</taxon>
        <taxon>Thermococcales</taxon>
        <taxon>Thermococcaceae</taxon>
        <taxon>Thermococcus</taxon>
    </lineage>
</organism>
<gene>
    <name evidence="1" type="ORF">SAMN05216170_0346</name>
</gene>
<name>A0A1I0MAA7_9EURY</name>
<reference evidence="2" key="1">
    <citation type="submission" date="2016-10" db="EMBL/GenBank/DDBJ databases">
        <authorList>
            <person name="Varghese N."/>
            <person name="Submissions S."/>
        </authorList>
    </citation>
    <scope>NUCLEOTIDE SEQUENCE [LARGE SCALE GENOMIC DNA]</scope>
    <source>
        <strain evidence="2">OGL-20</strain>
    </source>
</reference>
<dbReference type="SUPFAM" id="SSF53448">
    <property type="entry name" value="Nucleotide-diphospho-sugar transferases"/>
    <property type="match status" value="1"/>
</dbReference>
<evidence type="ECO:0000313" key="1">
    <source>
        <dbReference type="EMBL" id="SEV84656.1"/>
    </source>
</evidence>
<accession>A0A1I0MAA7</accession>
<dbReference type="Gene3D" id="3.90.550.10">
    <property type="entry name" value="Spore Coat Polysaccharide Biosynthesis Protein SpsA, Chain A"/>
    <property type="match status" value="1"/>
</dbReference>